<sequence length="186" mass="21790">MSNKNEFYKQCIGNLALHNKNDSVFQNICTENKRNVILQKPTLSDVSLNLYKTSIGIKLLLHYKLKGCTTFNFNSQIYNIQRLESSRMLISCKDKKTTYSIYKCEHGKWLGNPPKCEDHSKNNQNVIDNSGKQGKFNHFKIFPFSRINISYSNGNHIWCIIWNNFNSIYLKLSQRTKKRKIKKTNV</sequence>
<comment type="caution">
    <text evidence="1">The sequence shown here is derived from an EMBL/GenBank/DDBJ whole genome shotgun (WGS) entry which is preliminary data.</text>
</comment>
<dbReference type="AlphaFoldDB" id="A0A177AV51"/>
<organism evidence="1 2">
    <name type="scientific">Intoshia linei</name>
    <dbReference type="NCBI Taxonomy" id="1819745"/>
    <lineage>
        <taxon>Eukaryota</taxon>
        <taxon>Metazoa</taxon>
        <taxon>Spiralia</taxon>
        <taxon>Lophotrochozoa</taxon>
        <taxon>Mesozoa</taxon>
        <taxon>Orthonectida</taxon>
        <taxon>Rhopaluridae</taxon>
        <taxon>Intoshia</taxon>
    </lineage>
</organism>
<accession>A0A177AV51</accession>
<dbReference type="Proteomes" id="UP000078046">
    <property type="component" value="Unassembled WGS sequence"/>
</dbReference>
<evidence type="ECO:0000313" key="2">
    <source>
        <dbReference type="Proteomes" id="UP000078046"/>
    </source>
</evidence>
<dbReference type="EMBL" id="LWCA01001359">
    <property type="protein sequence ID" value="OAF65291.1"/>
    <property type="molecule type" value="Genomic_DNA"/>
</dbReference>
<name>A0A177AV51_9BILA</name>
<evidence type="ECO:0000313" key="1">
    <source>
        <dbReference type="EMBL" id="OAF65291.1"/>
    </source>
</evidence>
<keyword evidence="2" id="KW-1185">Reference proteome</keyword>
<protein>
    <submittedName>
        <fullName evidence="1">Uncharacterized protein</fullName>
    </submittedName>
</protein>
<reference evidence="1 2" key="1">
    <citation type="submission" date="2016-04" db="EMBL/GenBank/DDBJ databases">
        <title>The genome of Intoshia linei affirms orthonectids as highly simplified spiralians.</title>
        <authorList>
            <person name="Mikhailov K.V."/>
            <person name="Slusarev G.S."/>
            <person name="Nikitin M.A."/>
            <person name="Logacheva M.D."/>
            <person name="Penin A."/>
            <person name="Aleoshin V."/>
            <person name="Panchin Y.V."/>
        </authorList>
    </citation>
    <scope>NUCLEOTIDE SEQUENCE [LARGE SCALE GENOMIC DNA]</scope>
    <source>
        <strain evidence="1">Intl2013</strain>
        <tissue evidence="1">Whole animal</tissue>
    </source>
</reference>
<proteinExistence type="predicted"/>
<gene>
    <name evidence="1" type="ORF">A3Q56_06999</name>
</gene>